<accession>A0ABT6CPK3</accession>
<dbReference type="Proteomes" id="UP001222770">
    <property type="component" value="Unassembled WGS sequence"/>
</dbReference>
<evidence type="ECO:0000313" key="2">
    <source>
        <dbReference type="Proteomes" id="UP001222770"/>
    </source>
</evidence>
<evidence type="ECO:0000313" key="1">
    <source>
        <dbReference type="EMBL" id="MDF8335846.1"/>
    </source>
</evidence>
<proteinExistence type="predicted"/>
<gene>
    <name evidence="1" type="ORF">POM99_21815</name>
</gene>
<dbReference type="EMBL" id="JAROCY010000050">
    <property type="protein sequence ID" value="MDF8335846.1"/>
    <property type="molecule type" value="Genomic_DNA"/>
</dbReference>
<reference evidence="1 2" key="1">
    <citation type="submission" date="2023-03" db="EMBL/GenBank/DDBJ databases">
        <title>Novosphingobium cyanobacteriorum sp. nov., isolated from a eutrophic reservoir during the Microcystis bloom period.</title>
        <authorList>
            <person name="Kang M."/>
            <person name="Le V."/>
            <person name="Ko S.-R."/>
            <person name="Lee S.-A."/>
            <person name="Ahn C.-Y."/>
        </authorList>
    </citation>
    <scope>NUCLEOTIDE SEQUENCE [LARGE SCALE GENOMIC DNA]</scope>
    <source>
        <strain evidence="1 2">HBC54</strain>
    </source>
</reference>
<organism evidence="1 2">
    <name type="scientific">Novosphingobium cyanobacteriorum</name>
    <dbReference type="NCBI Taxonomy" id="3024215"/>
    <lineage>
        <taxon>Bacteria</taxon>
        <taxon>Pseudomonadati</taxon>
        <taxon>Pseudomonadota</taxon>
        <taxon>Alphaproteobacteria</taxon>
        <taxon>Sphingomonadales</taxon>
        <taxon>Sphingomonadaceae</taxon>
        <taxon>Novosphingobium</taxon>
    </lineage>
</organism>
<dbReference type="RefSeq" id="WP_277280875.1">
    <property type="nucleotide sequence ID" value="NZ_JAROCY010000050.1"/>
</dbReference>
<sequence length="128" mass="14373">MPEGTNILSVIPLEGQMPPAESFWINSLASAFRMLGLPIEGYGRMLVLRCSEWQLVNTGLEYGLKYRGPNPGLKVEHQIALLPLRAQAIWLTWLNETRDIASTDKRAVLAAWQAWRSLEQARKGIATI</sequence>
<keyword evidence="2" id="KW-1185">Reference proteome</keyword>
<protein>
    <submittedName>
        <fullName evidence="1">Uncharacterized protein</fullName>
    </submittedName>
</protein>
<comment type="caution">
    <text evidence="1">The sequence shown here is derived from an EMBL/GenBank/DDBJ whole genome shotgun (WGS) entry which is preliminary data.</text>
</comment>
<name>A0ABT6CPK3_9SPHN</name>